<name>A0A242KCR9_9ENTE</name>
<evidence type="ECO:0000256" key="1">
    <source>
        <dbReference type="SAM" id="Phobius"/>
    </source>
</evidence>
<accession>A0A242KCR9</accession>
<evidence type="ECO:0000313" key="4">
    <source>
        <dbReference type="Proteomes" id="UP000195141"/>
    </source>
</evidence>
<reference evidence="3" key="3">
    <citation type="submission" date="2024-03" db="EMBL/GenBank/DDBJ databases">
        <title>The Genome Sequence of Enterococcus sp. DIV0242b.</title>
        <authorList>
            <consortium name="The Broad Institute Genomics Platform"/>
            <consortium name="The Broad Institute Microbial Omics Core"/>
            <consortium name="The Broad Institute Genomic Center for Infectious Diseases"/>
            <person name="Earl A."/>
            <person name="Manson A."/>
            <person name="Gilmore M."/>
            <person name="Schwartman J."/>
            <person name="Shea T."/>
            <person name="Abouelleil A."/>
            <person name="Cao P."/>
            <person name="Chapman S."/>
            <person name="Cusick C."/>
            <person name="Young S."/>
            <person name="Neafsey D."/>
            <person name="Nusbaum C."/>
            <person name="Birren B."/>
        </authorList>
    </citation>
    <scope>NUCLEOTIDE SEQUENCE</scope>
    <source>
        <strain evidence="3">9E7_DIV0242</strain>
    </source>
</reference>
<keyword evidence="1" id="KW-1133">Transmembrane helix</keyword>
<evidence type="ECO:0000313" key="3">
    <source>
        <dbReference type="EMBL" id="WYJ88818.1"/>
    </source>
</evidence>
<dbReference type="EMBL" id="NGMM01000001">
    <property type="protein sequence ID" value="OTP18756.1"/>
    <property type="molecule type" value="Genomic_DNA"/>
</dbReference>
<feature type="transmembrane region" description="Helical" evidence="1">
    <location>
        <begin position="77"/>
        <end position="95"/>
    </location>
</feature>
<keyword evidence="1" id="KW-0472">Membrane</keyword>
<evidence type="ECO:0000313" key="2">
    <source>
        <dbReference type="EMBL" id="OTP18756.1"/>
    </source>
</evidence>
<feature type="transmembrane region" description="Helical" evidence="1">
    <location>
        <begin position="6"/>
        <end position="28"/>
    </location>
</feature>
<reference evidence="2" key="1">
    <citation type="submission" date="2017-05" db="EMBL/GenBank/DDBJ databases">
        <title>The Genome Sequence of Enterococcus sp. 9E7_DIV0242.</title>
        <authorList>
            <consortium name="The Broad Institute Genomics Platform"/>
            <consortium name="The Broad Institute Genomic Center for Infectious Diseases"/>
            <person name="Earl A."/>
            <person name="Manson A."/>
            <person name="Schwartman J."/>
            <person name="Gilmore M."/>
            <person name="Abouelleil A."/>
            <person name="Cao P."/>
            <person name="Chapman S."/>
            <person name="Cusick C."/>
            <person name="Shea T."/>
            <person name="Young S."/>
            <person name="Neafsey D."/>
            <person name="Nusbaum C."/>
            <person name="Birren B."/>
        </authorList>
    </citation>
    <scope>NUCLEOTIDE SEQUENCE [LARGE SCALE GENOMIC DNA]</scope>
    <source>
        <strain evidence="2">9E7_DIV0242</strain>
    </source>
</reference>
<dbReference type="InterPro" id="IPR017259">
    <property type="entry name" value="UCP037672"/>
</dbReference>
<sequence>MNSDLTVQLGVALIMIIFGIQLLRGKWLMLIAGYNTMGAEKRRSVNGEALGRAVGILLLYVSLLSILLIWVPIINDLFGWLIIIPTGFLLVYTNFSPRFKK</sequence>
<dbReference type="OrthoDB" id="2082701at2"/>
<dbReference type="Proteomes" id="UP000195141">
    <property type="component" value="Chromosome"/>
</dbReference>
<feature type="transmembrane region" description="Helical" evidence="1">
    <location>
        <begin position="49"/>
        <end position="71"/>
    </location>
</feature>
<reference evidence="3" key="2">
    <citation type="submission" date="2017-05" db="EMBL/GenBank/DDBJ databases">
        <authorList>
            <consortium name="The Broad Institute Genomics Platform"/>
            <consortium name="The Broad Institute Genomic Center for Infectious Diseases"/>
            <person name="Earl A."/>
            <person name="Manson A."/>
            <person name="Schwartman J."/>
            <person name="Gilmore M."/>
            <person name="Abouelleil A."/>
            <person name="Cao P."/>
            <person name="Chapman S."/>
            <person name="Cusick C."/>
            <person name="Shea T."/>
            <person name="Young S."/>
            <person name="Neafsey D."/>
            <person name="Nusbaum C."/>
            <person name="Birren B."/>
        </authorList>
    </citation>
    <scope>NUCLEOTIDE SEQUENCE</scope>
    <source>
        <strain evidence="3">9E7_DIV0242</strain>
    </source>
</reference>
<keyword evidence="1" id="KW-0812">Transmembrane</keyword>
<organism evidence="2">
    <name type="scientific">Candidatus Enterococcus clewellii</name>
    <dbReference type="NCBI Taxonomy" id="1834193"/>
    <lineage>
        <taxon>Bacteria</taxon>
        <taxon>Bacillati</taxon>
        <taxon>Bacillota</taxon>
        <taxon>Bacilli</taxon>
        <taxon>Lactobacillales</taxon>
        <taxon>Enterococcaceae</taxon>
        <taxon>Enterococcus</taxon>
    </lineage>
</organism>
<keyword evidence="4" id="KW-1185">Reference proteome</keyword>
<protein>
    <recommendedName>
        <fullName evidence="5">DUF3784 domain-containing protein</fullName>
    </recommendedName>
</protein>
<evidence type="ECO:0008006" key="5">
    <source>
        <dbReference type="Google" id="ProtNLM"/>
    </source>
</evidence>
<dbReference type="RefSeq" id="WP_086347705.1">
    <property type="nucleotide sequence ID" value="NZ_CP147247.1"/>
</dbReference>
<proteinExistence type="predicted"/>
<dbReference type="Pfam" id="PF12650">
    <property type="entry name" value="DUF3784"/>
    <property type="match status" value="1"/>
</dbReference>
<dbReference type="AlphaFoldDB" id="A0A242KCR9"/>
<gene>
    <name evidence="3" type="ORF">A5888_000537</name>
    <name evidence="2" type="ORF">A5888_000570</name>
</gene>
<dbReference type="EMBL" id="CP147247">
    <property type="protein sequence ID" value="WYJ88818.1"/>
    <property type="molecule type" value="Genomic_DNA"/>
</dbReference>